<dbReference type="STRING" id="314271.RB2654_01020"/>
<dbReference type="eggNOG" id="COG0741">
    <property type="taxonomic scope" value="Bacteria"/>
</dbReference>
<dbReference type="EMBL" id="AAMT01000010">
    <property type="protein sequence ID" value="EAQ12040.1"/>
    <property type="molecule type" value="Genomic_DNA"/>
</dbReference>
<accession>A3VI41</accession>
<dbReference type="RefSeq" id="WP_008327830.1">
    <property type="nucleotide sequence ID" value="NZ_CH902578.1"/>
</dbReference>
<evidence type="ECO:0000256" key="1">
    <source>
        <dbReference type="ARBA" id="ARBA00009387"/>
    </source>
</evidence>
<dbReference type="InterPro" id="IPR023346">
    <property type="entry name" value="Lysozyme-like_dom_sf"/>
</dbReference>
<dbReference type="Pfam" id="PF01464">
    <property type="entry name" value="SLT"/>
    <property type="match status" value="1"/>
</dbReference>
<dbReference type="OrthoDB" id="5763339at2"/>
<proteinExistence type="inferred from homology"/>
<feature type="domain" description="Transglycosylase SLT" evidence="2">
    <location>
        <begin position="35"/>
        <end position="106"/>
    </location>
</feature>
<dbReference type="HOGENOM" id="CLU_079068_1_0_5"/>
<dbReference type="Gene3D" id="1.10.530.10">
    <property type="match status" value="1"/>
</dbReference>
<protein>
    <recommendedName>
        <fullName evidence="2">Transglycosylase SLT domain-containing protein</fullName>
    </recommendedName>
</protein>
<comment type="similarity">
    <text evidence="1">Belongs to the virb1 family.</text>
</comment>
<comment type="caution">
    <text evidence="3">The sequence shown here is derived from an EMBL/GenBank/DDBJ whole genome shotgun (WGS) entry which is preliminary data.</text>
</comment>
<dbReference type="SUPFAM" id="SSF53955">
    <property type="entry name" value="Lysozyme-like"/>
    <property type="match status" value="1"/>
</dbReference>
<organism evidence="3 4">
    <name type="scientific">Maritimibacter alkaliphilus HTCC2654</name>
    <dbReference type="NCBI Taxonomy" id="314271"/>
    <lineage>
        <taxon>Bacteria</taxon>
        <taxon>Pseudomonadati</taxon>
        <taxon>Pseudomonadota</taxon>
        <taxon>Alphaproteobacteria</taxon>
        <taxon>Rhodobacterales</taxon>
        <taxon>Roseobacteraceae</taxon>
        <taxon>Maritimibacter</taxon>
    </lineage>
</organism>
<dbReference type="AlphaFoldDB" id="A3VI41"/>
<sequence>MNALDSHGTNLTAIIPGDIDTWCPGYRTANLDGRKAFWTGLLSTLAKHESTWRQSAVGGGGRWFGLVQIAPSTARLYGCEARSGEALKDGNLNLSCAVRIMNKTVARDGVVSAGMRGVAADWGPFHTRVKREDMINWTRAQNYCAS</sequence>
<evidence type="ECO:0000259" key="2">
    <source>
        <dbReference type="Pfam" id="PF01464"/>
    </source>
</evidence>
<gene>
    <name evidence="3" type="ORF">RB2654_01020</name>
</gene>
<dbReference type="Proteomes" id="UP000002931">
    <property type="component" value="Unassembled WGS sequence"/>
</dbReference>
<keyword evidence="4" id="KW-1185">Reference proteome</keyword>
<dbReference type="InterPro" id="IPR008258">
    <property type="entry name" value="Transglycosylase_SLT_dom_1"/>
</dbReference>
<evidence type="ECO:0000313" key="4">
    <source>
        <dbReference type="Proteomes" id="UP000002931"/>
    </source>
</evidence>
<name>A3VI41_9RHOB</name>
<evidence type="ECO:0000313" key="3">
    <source>
        <dbReference type="EMBL" id="EAQ12040.1"/>
    </source>
</evidence>
<reference evidence="3 4" key="1">
    <citation type="journal article" date="2010" name="J. Bacteriol.">
        <title>Genome sequences of Pelagibaca bermudensis HTCC2601T and Maritimibacter alkaliphilus HTCC2654T, the type strains of two marine Roseobacter genera.</title>
        <authorList>
            <person name="Thrash J.C."/>
            <person name="Cho J.C."/>
            <person name="Ferriera S."/>
            <person name="Johnson J."/>
            <person name="Vergin K.L."/>
            <person name="Giovannoni S.J."/>
        </authorList>
    </citation>
    <scope>NUCLEOTIDE SEQUENCE [LARGE SCALE GENOMIC DNA]</scope>
    <source>
        <strain evidence="3 4">HTCC2654</strain>
    </source>
</reference>